<organism evidence="1 2">
    <name type="scientific">Thermoflexus hugenholtzii JAD2</name>
    <dbReference type="NCBI Taxonomy" id="877466"/>
    <lineage>
        <taxon>Bacteria</taxon>
        <taxon>Bacillati</taxon>
        <taxon>Chloroflexota</taxon>
        <taxon>Thermoflexia</taxon>
        <taxon>Thermoflexales</taxon>
        <taxon>Thermoflexaceae</taxon>
        <taxon>Thermoflexus</taxon>
    </lineage>
</organism>
<accession>A0A212PWU6</accession>
<dbReference type="InParanoid" id="A0A212PWU6"/>
<reference evidence="2" key="1">
    <citation type="submission" date="2017-06" db="EMBL/GenBank/DDBJ databases">
        <authorList>
            <person name="Varghese N."/>
            <person name="Submissions S."/>
        </authorList>
    </citation>
    <scope>NUCLEOTIDE SEQUENCE [LARGE SCALE GENOMIC DNA]</scope>
    <source>
        <strain evidence="2">JAD2</strain>
    </source>
</reference>
<dbReference type="EMBL" id="FYEK01000003">
    <property type="protein sequence ID" value="SNB51498.1"/>
    <property type="molecule type" value="Genomic_DNA"/>
</dbReference>
<protein>
    <submittedName>
        <fullName evidence="1">Uncharacterized protein</fullName>
    </submittedName>
</protein>
<evidence type="ECO:0000313" key="1">
    <source>
        <dbReference type="EMBL" id="SNB51498.1"/>
    </source>
</evidence>
<name>A0A212PWU6_9CHLR</name>
<dbReference type="Proteomes" id="UP000197025">
    <property type="component" value="Unassembled WGS sequence"/>
</dbReference>
<dbReference type="AlphaFoldDB" id="A0A212PWU6"/>
<gene>
    <name evidence="1" type="ORF">SAMN02746019_00021550</name>
</gene>
<keyword evidence="2" id="KW-1185">Reference proteome</keyword>
<sequence length="126" mass="14879">MGYVALYEDYDLRGGDRIGEGLQRLILLGRRGLFRALMVTSYSRVSWLGVVDPRFLHLVFMLMGVPLVVVNPTREFGSPAELLLDFIEIHERMAEFLQPEARKMNREILQALRILQRRYRIRWEEE</sequence>
<proteinExistence type="predicted"/>
<dbReference type="RefSeq" id="WP_234976987.1">
    <property type="nucleotide sequence ID" value="NZ_FYEK01000003.1"/>
</dbReference>
<evidence type="ECO:0000313" key="2">
    <source>
        <dbReference type="Proteomes" id="UP000197025"/>
    </source>
</evidence>